<reference evidence="5" key="1">
    <citation type="submission" date="2021-04" db="EMBL/GenBank/DDBJ databases">
        <title>Genome seq and assembly of Bacillus sp.</title>
        <authorList>
            <person name="Chhetri G."/>
        </authorList>
    </citation>
    <scope>NUCLEOTIDE SEQUENCE</scope>
    <source>
        <strain evidence="5">RG28</strain>
    </source>
</reference>
<dbReference type="PANTHER" id="PTHR42743">
    <property type="entry name" value="AMINO-ACID AMINOTRANSFERASE"/>
    <property type="match status" value="1"/>
</dbReference>
<comment type="cofactor">
    <cofactor evidence="1">
        <name>pyridoxal 5'-phosphate</name>
        <dbReference type="ChEBI" id="CHEBI:597326"/>
    </cofactor>
</comment>
<comment type="subunit">
    <text evidence="3">Homodimer.</text>
</comment>
<accession>A0A940NTH0</accession>
<keyword evidence="4" id="KW-0663">Pyridoxal phosphate</keyword>
<keyword evidence="6" id="KW-1185">Reference proteome</keyword>
<dbReference type="GO" id="GO:0005829">
    <property type="term" value="C:cytosol"/>
    <property type="evidence" value="ECO:0007669"/>
    <property type="project" value="TreeGrafter"/>
</dbReference>
<evidence type="ECO:0000313" key="5">
    <source>
        <dbReference type="EMBL" id="MBP0727238.1"/>
    </source>
</evidence>
<dbReference type="PANTHER" id="PTHR42743:SF11">
    <property type="entry name" value="AMINODEOXYCHORISMATE LYASE"/>
    <property type="match status" value="1"/>
</dbReference>
<dbReference type="Pfam" id="PF01063">
    <property type="entry name" value="Aminotran_4"/>
    <property type="match status" value="1"/>
</dbReference>
<protein>
    <submittedName>
        <fullName evidence="5">Aminodeoxychorismate lyase</fullName>
        <ecNumber evidence="5">4.1.3.38</ecNumber>
    </submittedName>
</protein>
<proteinExistence type="inferred from homology"/>
<dbReference type="EMBL" id="JAGIYQ010000021">
    <property type="protein sequence ID" value="MBP0727238.1"/>
    <property type="molecule type" value="Genomic_DNA"/>
</dbReference>
<dbReference type="InterPro" id="IPR050571">
    <property type="entry name" value="Class-IV_PLP-Dep_Aminotrnsfr"/>
</dbReference>
<dbReference type="Gene3D" id="3.30.470.10">
    <property type="match status" value="1"/>
</dbReference>
<dbReference type="Proteomes" id="UP000682134">
    <property type="component" value="Unassembled WGS sequence"/>
</dbReference>
<gene>
    <name evidence="5" type="primary">pabC</name>
    <name evidence="5" type="ORF">J5Y03_18980</name>
</gene>
<dbReference type="InterPro" id="IPR001544">
    <property type="entry name" value="Aminotrans_IV"/>
</dbReference>
<dbReference type="EC" id="4.1.3.38" evidence="5"/>
<evidence type="ECO:0000256" key="1">
    <source>
        <dbReference type="ARBA" id="ARBA00001933"/>
    </source>
</evidence>
<dbReference type="FunFam" id="3.20.10.10:FF:000002">
    <property type="entry name" value="D-alanine aminotransferase"/>
    <property type="match status" value="1"/>
</dbReference>
<dbReference type="NCBIfam" id="NF005800">
    <property type="entry name" value="PRK07650.1"/>
    <property type="match status" value="1"/>
</dbReference>
<evidence type="ECO:0000256" key="4">
    <source>
        <dbReference type="ARBA" id="ARBA00022898"/>
    </source>
</evidence>
<dbReference type="InterPro" id="IPR043132">
    <property type="entry name" value="BCAT-like_C"/>
</dbReference>
<comment type="caution">
    <text evidence="5">The sequence shown here is derived from an EMBL/GenBank/DDBJ whole genome shotgun (WGS) entry which is preliminary data.</text>
</comment>
<organism evidence="5 6">
    <name type="scientific">Gottfriedia endophytica</name>
    <dbReference type="NCBI Taxonomy" id="2820819"/>
    <lineage>
        <taxon>Bacteria</taxon>
        <taxon>Bacillati</taxon>
        <taxon>Bacillota</taxon>
        <taxon>Bacilli</taxon>
        <taxon>Bacillales</taxon>
        <taxon>Bacillaceae</taxon>
        <taxon>Gottfriedia</taxon>
    </lineage>
</organism>
<keyword evidence="5" id="KW-0456">Lyase</keyword>
<evidence type="ECO:0000256" key="3">
    <source>
        <dbReference type="ARBA" id="ARBA00011738"/>
    </source>
</evidence>
<dbReference type="GO" id="GO:0008696">
    <property type="term" value="F:4-amino-4-deoxychorismate lyase activity"/>
    <property type="evidence" value="ECO:0007669"/>
    <property type="project" value="UniProtKB-EC"/>
</dbReference>
<dbReference type="GO" id="GO:0046394">
    <property type="term" value="P:carboxylic acid biosynthetic process"/>
    <property type="evidence" value="ECO:0007669"/>
    <property type="project" value="UniProtKB-ARBA"/>
</dbReference>
<dbReference type="InterPro" id="IPR043131">
    <property type="entry name" value="BCAT-like_N"/>
</dbReference>
<dbReference type="RefSeq" id="WP_209407576.1">
    <property type="nucleotide sequence ID" value="NZ_JAGIYQ010000021.1"/>
</dbReference>
<dbReference type="GO" id="GO:0008652">
    <property type="term" value="P:amino acid biosynthetic process"/>
    <property type="evidence" value="ECO:0007669"/>
    <property type="project" value="UniProtKB-ARBA"/>
</dbReference>
<dbReference type="AlphaFoldDB" id="A0A940NTH0"/>
<name>A0A940NTH0_9BACI</name>
<dbReference type="SUPFAM" id="SSF56752">
    <property type="entry name" value="D-aminoacid aminotransferase-like PLP-dependent enzymes"/>
    <property type="match status" value="1"/>
</dbReference>
<evidence type="ECO:0000256" key="2">
    <source>
        <dbReference type="ARBA" id="ARBA00009320"/>
    </source>
</evidence>
<dbReference type="Gene3D" id="3.20.10.10">
    <property type="entry name" value="D-amino Acid Aminotransferase, subunit A, domain 2"/>
    <property type="match status" value="1"/>
</dbReference>
<evidence type="ECO:0000313" key="6">
    <source>
        <dbReference type="Proteomes" id="UP000682134"/>
    </source>
</evidence>
<sequence>MILYYNGEYVSGEDLRISPFDHGFLYGLGLFETFRVYNKHPFLLDDHLNRLRRSLEECQIQWKMTNSEVFDVLQELLDRNNLQNGYIRLNVSAGVGHIGLQTEPYSKPNTIFFIKEMPETTIGEKIGVLLSTPRNTPEGNVRLKSHHYLNNVIGKREVGDSAFKEGLFLTKDGHLAEGVVSNLFFLKGDKLYTPSLQTGVLNGVTRQFVLNWCTLNKVQYEEGLYTVDDLLSSDEVFVTNSIQEIVPISSVENVHFKGKSGEFVKTLQLAYKSYTSKLFSMSELK</sequence>
<comment type="similarity">
    <text evidence="2">Belongs to the class-IV pyridoxal-phosphate-dependent aminotransferase family.</text>
</comment>
<dbReference type="InterPro" id="IPR036038">
    <property type="entry name" value="Aminotransferase-like"/>
</dbReference>